<evidence type="ECO:0000256" key="4">
    <source>
        <dbReference type="ARBA" id="ARBA00023069"/>
    </source>
</evidence>
<keyword evidence="4" id="KW-0969">Cilium</keyword>
<dbReference type="RefSeq" id="WP_207048913.1">
    <property type="nucleotide sequence ID" value="NZ_JAFIMU010000003.1"/>
</dbReference>
<dbReference type="InterPro" id="IPR031549">
    <property type="entry name" value="ASH"/>
</dbReference>
<organism evidence="8 9">
    <name type="scientific">Corallococcus macrosporus</name>
    <dbReference type="NCBI Taxonomy" id="35"/>
    <lineage>
        <taxon>Bacteria</taxon>
        <taxon>Pseudomonadati</taxon>
        <taxon>Myxococcota</taxon>
        <taxon>Myxococcia</taxon>
        <taxon>Myxococcales</taxon>
        <taxon>Cystobacterineae</taxon>
        <taxon>Myxococcaceae</taxon>
        <taxon>Corallococcus</taxon>
    </lineage>
</organism>
<name>A0ABS3D5K5_9BACT</name>
<dbReference type="NCBIfam" id="NF012200">
    <property type="entry name" value="choice_anch_D"/>
    <property type="match status" value="12"/>
</dbReference>
<dbReference type="Gene3D" id="2.60.40.10">
    <property type="entry name" value="Immunoglobulins"/>
    <property type="match status" value="16"/>
</dbReference>
<protein>
    <submittedName>
        <fullName evidence="8">Choice-of-anchor D domain-containing protein</fullName>
    </submittedName>
</protein>
<evidence type="ECO:0000259" key="6">
    <source>
        <dbReference type="Pfam" id="PF15780"/>
    </source>
</evidence>
<evidence type="ECO:0000313" key="8">
    <source>
        <dbReference type="EMBL" id="MBN8226948.1"/>
    </source>
</evidence>
<evidence type="ECO:0000259" key="7">
    <source>
        <dbReference type="Pfam" id="PF22544"/>
    </source>
</evidence>
<dbReference type="Pfam" id="PF22544">
    <property type="entry name" value="HYDIN_VesB_CFA65-like_Ig"/>
    <property type="match status" value="5"/>
</dbReference>
<dbReference type="PANTHER" id="PTHR46127">
    <property type="entry name" value="CILIA- AND FLAGELLA-ASSOCIATED PROTEIN 65"/>
    <property type="match status" value="1"/>
</dbReference>
<gene>
    <name evidence="8" type="ORF">JYK02_05420</name>
</gene>
<evidence type="ECO:0000256" key="1">
    <source>
        <dbReference type="ARBA" id="ARBA00004138"/>
    </source>
</evidence>
<feature type="domain" description="Abnormal spindle-like microcephaly-associated protein ASH" evidence="6">
    <location>
        <begin position="384"/>
        <end position="466"/>
    </location>
</feature>
<keyword evidence="9" id="KW-1185">Reference proteome</keyword>
<dbReference type="PROSITE" id="PS51257">
    <property type="entry name" value="PROKAR_LIPOPROTEIN"/>
    <property type="match status" value="1"/>
</dbReference>
<feature type="domain" description="Abnormal spindle-like microcephaly-associated protein ASH" evidence="6">
    <location>
        <begin position="588"/>
        <end position="678"/>
    </location>
</feature>
<evidence type="ECO:0000256" key="5">
    <source>
        <dbReference type="ARBA" id="ARBA00023273"/>
    </source>
</evidence>
<dbReference type="Pfam" id="PF15780">
    <property type="entry name" value="ASH"/>
    <property type="match status" value="3"/>
</dbReference>
<feature type="domain" description="HYDIN/VesB/CFA65-like Ig-like" evidence="7">
    <location>
        <begin position="502"/>
        <end position="573"/>
    </location>
</feature>
<dbReference type="InterPro" id="IPR053879">
    <property type="entry name" value="HYDIN_VesB_CFA65-like_Ig"/>
</dbReference>
<reference evidence="8 9" key="1">
    <citation type="submission" date="2021-02" db="EMBL/GenBank/DDBJ databases">
        <title>De Novo genome assembly of isolated myxobacteria.</title>
        <authorList>
            <person name="Stevens D.C."/>
        </authorList>
    </citation>
    <scope>NUCLEOTIDE SEQUENCE [LARGE SCALE GENOMIC DNA]</scope>
    <source>
        <strain evidence="8 9">ATCC 29039</strain>
    </source>
</reference>
<comment type="caution">
    <text evidence="8">The sequence shown here is derived from an EMBL/GenBank/DDBJ whole genome shotgun (WGS) entry which is preliminary data.</text>
</comment>
<proteinExistence type="predicted"/>
<accession>A0ABS3D5K5</accession>
<feature type="domain" description="Abnormal spindle-like microcephaly-associated protein ASH" evidence="6">
    <location>
        <begin position="173"/>
        <end position="236"/>
    </location>
</feature>
<keyword evidence="3" id="KW-0963">Cytoplasm</keyword>
<feature type="domain" description="HYDIN/VesB/CFA65-like Ig-like" evidence="7">
    <location>
        <begin position="920"/>
        <end position="1006"/>
    </location>
</feature>
<dbReference type="Proteomes" id="UP000664052">
    <property type="component" value="Unassembled WGS sequence"/>
</dbReference>
<feature type="domain" description="HYDIN/VesB/CFA65-like Ig-like" evidence="7">
    <location>
        <begin position="271"/>
        <end position="367"/>
    </location>
</feature>
<feature type="domain" description="HYDIN/VesB/CFA65-like Ig-like" evidence="7">
    <location>
        <begin position="1233"/>
        <end position="1334"/>
    </location>
</feature>
<dbReference type="InterPro" id="IPR052614">
    <property type="entry name" value="CFAP65"/>
</dbReference>
<dbReference type="PANTHER" id="PTHR46127:SF1">
    <property type="entry name" value="CILIA- AND FLAGELLA-ASSOCIATED PROTEIN 65"/>
    <property type="match status" value="1"/>
</dbReference>
<sequence length="2055" mass="214705">MQRILFILTASLCVLTACGPEAEKPSTVAANKETLVQERRAALRPADPEPPLILSTTSINFNSQAACDSKEVSIDLRNPAATARKIQYASITGGFTFVGLYDTTNTLCETPCTLAARPAEGPDTMLKVRVGFSPLQPATFHGTLTLYTDDPLMPSLTVTLDGKATGPLIVVGQTSVAFGAHEVGTSTPRNVTLTNLGNAAFSMAPTATGPFSVSSATVTIPPASATTLEVRFVPLTYDLGNLTGSLLLTNASAVCPALPSVTLTGEGLSPAKLYVSRDTVAFEQTPVNTDSLPQEVIVRNDGDGLLKVTQVKLPTGSPFRVNTAGPFSLAKGDTQRLEVTFRPTVAGNVNHSLSFTINGTDVPAVALTGSTPTEIPPKLGLSRTALTFEQTPVNTDSTAQEVLVRNDGGGLLKVTQLKLPVGSPFQVDTSGPLSIPPGTPQRLKLTFRPTQTGTWDQTLAFTINGTDVPAISLSGATPPVLPPKLVLSPTALLFPQTPLDTDSAPQEVTVRNEGGSELTVNQLVLPLGSPFRVNTSVPFNIAPGGTRILKVTFRPDASGTATTTLVFKSNVADQPLALSGTTPSSPKLVLSRTDVAFEQTPFDTDSAPQEVTVRNGGDSLLKVTAMTLPLDSPFRVDTSVPFSLAPGNTQRLQLTFRPTQTSATTGKLTFTSNDPTAPELKLSGTKTPGNACLGILPLSFTFAEQEAGDVGSEQQKVTVTNTGTVALTVTPSVTGSSAYSVSPTTPFTLAPGSAGRELFVAFNPGANESGAVDGVLTFGTSPTTSCVSNVPLHGTARKTSLGVSTSTLTFPDYTVGAQPEPQQVILSNNTNWPIKVFPVAPGLLAPFTVSGIPADGLIVQRNGGTAPVTVTFAATTSGTYSKTLQLQSDASQPVPPVAITGKAFAAELTLVTNPLVMPNVAPGGESTKEATLRNSGNQALFLSKVIPENDTTLFQVVDFPPQTLQPGGETKVKVLFRPMTSTGDLEARLRFYTTNDQRLPPVLVVKGNSNGPNAIFTASEINFGHKQNRSTHVNLSLNISNSSSATEPLKVTDVHIEPSGTAFYVDNVTSSEPVLEKGAKRPQPFRVTFSPNIEGQEYEASLEITYRGTLSNIETKRSFKLTGIGAEAKFSTSLAAVVFPATQPGSSLMLPVDIINTGLVEVDLAEVATSIGTFNIDLIGGSDSAIPVNGSRRIEITFVPQRPGNYFGDLELATKTPATAKLTVKLSGVAAVAQLQLNKNQLVFNDVPRLTSSTQTVTLTNIGSAPLTITNATGSGPFTAKLQNNQQFPVTIERNVPVQLDVTFRPESAQDVTGTVHVLSNSNESTDQIITVSGRGTIPVLALPGGAPEFAPQAITVEGDPQPVVVTNTGKAPLVVYSVSVPDQFCIRVDTQKTAVCPSTLSPVVPAFTVETGMAHAFYVTAKPTQLLRIERNLVISSNADPSSTVVKLVVDGVGGVSLSPSTIDFGRVNFGTSLEKTVTVNNTGITDANISVTIPAGNPEFSVQETLPKVPANGSATVKLRFTPQGSTGGLRTVKATVRVEASSQLPLELGLQGTATLARLAVARRDGKAFDGALDFGGTRVNTTSDGIGLRLTHIGPSGSPDAGSGAEANTLTVKDISLDAEDARAFILQKPNLPMALPPDGSLDVSVQFRPDAQRRYNAVLRITSEDSQTSAMLVTLGGRGRTSQLSLSTPTLEFGARVAESSASAIRFVKLTNESLQPLVVRGLEIIGAAENSEPSHFSLDSAPTLPFTLAAQESRDVFVKYVPRPDVTSKANLLVVTNDIESPDAQVSLSGRGLSTVFRALNRSLDFGTVRQSEPATAKVVLTNDSTQELTVMPPKVEGPQATNFVVVSPVLGAEGRALPQGDSLTFDLKYDTTQIGAAKATLVLGTKDQERAALVALSGVSVASFLTIEPFELDLGWVDIGSTSPPRTVTLTNQSASPARLSVVENTNPAFEIDASALDAELAPGAQTTVGVTFRGQVGGPAEGTLKLRLRGETTAEATLTLKGNARTLGGTGGGCACGTSGDGSAALTLLLLLGLGLARQARRARTQG</sequence>
<comment type="subcellular location">
    <subcellularLocation>
        <location evidence="1">Cell projection</location>
        <location evidence="1">Cilium</location>
    </subcellularLocation>
    <subcellularLocation>
        <location evidence="2">Cytoplasm</location>
    </subcellularLocation>
</comment>
<evidence type="ECO:0000313" key="9">
    <source>
        <dbReference type="Proteomes" id="UP000664052"/>
    </source>
</evidence>
<dbReference type="InterPro" id="IPR013783">
    <property type="entry name" value="Ig-like_fold"/>
</dbReference>
<evidence type="ECO:0000256" key="2">
    <source>
        <dbReference type="ARBA" id="ARBA00004496"/>
    </source>
</evidence>
<keyword evidence="5" id="KW-0966">Cell projection</keyword>
<dbReference type="EMBL" id="JAFIMU010000003">
    <property type="protein sequence ID" value="MBN8226948.1"/>
    <property type="molecule type" value="Genomic_DNA"/>
</dbReference>
<feature type="domain" description="HYDIN/VesB/CFA65-like Ig-like" evidence="7">
    <location>
        <begin position="1457"/>
        <end position="1545"/>
    </location>
</feature>
<evidence type="ECO:0000256" key="3">
    <source>
        <dbReference type="ARBA" id="ARBA00022490"/>
    </source>
</evidence>